<dbReference type="Proteomes" id="UP000324800">
    <property type="component" value="Unassembled WGS sequence"/>
</dbReference>
<feature type="region of interest" description="Disordered" evidence="1">
    <location>
        <begin position="74"/>
        <end position="113"/>
    </location>
</feature>
<feature type="compositionally biased region" description="Polar residues" evidence="1">
    <location>
        <begin position="93"/>
        <end position="104"/>
    </location>
</feature>
<sequence length="254" mass="29389">EQLKESKLSFLKMKEKKQFEHQQRMLPNYMKPDGGDNVPLSLTQMKSIKAKMIGNYIQHPPGPGFLGEKRMKEMKQQQTNNNNNSLKRRKTGIRQSISNKSPIQTAHYDNPEQSLSPINQQIQQNTLNLSRFIDDTSSLSTIETKRLLSPQADYSPSKNPFANKQDQSQQFGQQDQPSSYLSKLQSQQSFAHQPIQQTDAQHCLVTADEMEIAITTGLIPKHLTHFVIQAKKEVDREKWKYKSCIEFNDYFIRF</sequence>
<organism evidence="2 3">
    <name type="scientific">Streblomastix strix</name>
    <dbReference type="NCBI Taxonomy" id="222440"/>
    <lineage>
        <taxon>Eukaryota</taxon>
        <taxon>Metamonada</taxon>
        <taxon>Preaxostyla</taxon>
        <taxon>Oxymonadida</taxon>
        <taxon>Streblomastigidae</taxon>
        <taxon>Streblomastix</taxon>
    </lineage>
</organism>
<protein>
    <submittedName>
        <fullName evidence="2">Uncharacterized protein</fullName>
    </submittedName>
</protein>
<feature type="region of interest" description="Disordered" evidence="1">
    <location>
        <begin position="147"/>
        <end position="187"/>
    </location>
</feature>
<feature type="compositionally biased region" description="Polar residues" evidence="1">
    <location>
        <begin position="152"/>
        <end position="164"/>
    </location>
</feature>
<feature type="compositionally biased region" description="Low complexity" evidence="1">
    <location>
        <begin position="165"/>
        <end position="187"/>
    </location>
</feature>
<feature type="non-terminal residue" evidence="2">
    <location>
        <position position="1"/>
    </location>
</feature>
<name>A0A5J4TYV9_9EUKA</name>
<dbReference type="EMBL" id="SNRW01023070">
    <property type="protein sequence ID" value="KAA6363318.1"/>
    <property type="molecule type" value="Genomic_DNA"/>
</dbReference>
<gene>
    <name evidence="2" type="ORF">EZS28_041155</name>
</gene>
<reference evidence="2 3" key="1">
    <citation type="submission" date="2019-03" db="EMBL/GenBank/DDBJ databases">
        <title>Single cell metagenomics reveals metabolic interactions within the superorganism composed of flagellate Streblomastix strix and complex community of Bacteroidetes bacteria on its surface.</title>
        <authorList>
            <person name="Treitli S.C."/>
            <person name="Kolisko M."/>
            <person name="Husnik F."/>
            <person name="Keeling P."/>
            <person name="Hampl V."/>
        </authorList>
    </citation>
    <scope>NUCLEOTIDE SEQUENCE [LARGE SCALE GENOMIC DNA]</scope>
    <source>
        <strain evidence="2">ST1C</strain>
    </source>
</reference>
<comment type="caution">
    <text evidence="2">The sequence shown here is derived from an EMBL/GenBank/DDBJ whole genome shotgun (WGS) entry which is preliminary data.</text>
</comment>
<accession>A0A5J4TYV9</accession>
<evidence type="ECO:0000256" key="1">
    <source>
        <dbReference type="SAM" id="MobiDB-lite"/>
    </source>
</evidence>
<proteinExistence type="predicted"/>
<dbReference type="AlphaFoldDB" id="A0A5J4TYV9"/>
<evidence type="ECO:0000313" key="3">
    <source>
        <dbReference type="Proteomes" id="UP000324800"/>
    </source>
</evidence>
<feature type="compositionally biased region" description="Polar residues" evidence="1">
    <location>
        <begin position="76"/>
        <end position="85"/>
    </location>
</feature>
<evidence type="ECO:0000313" key="2">
    <source>
        <dbReference type="EMBL" id="KAA6363318.1"/>
    </source>
</evidence>